<dbReference type="EMBL" id="JBJKBG010000003">
    <property type="protein sequence ID" value="KAL3744358.1"/>
    <property type="molecule type" value="Genomic_DNA"/>
</dbReference>
<gene>
    <name evidence="2" type="ORF">ACJRO7_013600</name>
</gene>
<keyword evidence="3" id="KW-1185">Reference proteome</keyword>
<feature type="non-terminal residue" evidence="2">
    <location>
        <position position="256"/>
    </location>
</feature>
<dbReference type="Pfam" id="PF01582">
    <property type="entry name" value="TIR"/>
    <property type="match status" value="1"/>
</dbReference>
<accession>A0ABD3KYB6</accession>
<comment type="caution">
    <text evidence="2">The sequence shown here is derived from an EMBL/GenBank/DDBJ whole genome shotgun (WGS) entry which is preliminary data.</text>
</comment>
<feature type="domain" description="TIR" evidence="1">
    <location>
        <begin position="1"/>
        <end position="99"/>
    </location>
</feature>
<dbReference type="InterPro" id="IPR044974">
    <property type="entry name" value="Disease_R_plants"/>
</dbReference>
<sequence>MKCKESRGQIVLPVLYKVKPKDVRHLQGSFGKAFESCKDKFEEEVKQQGPLALRKAVDLGVFESDKFDGREGELVNKLAEIILRQQQNDFPPSLPTDLVGIEDRVAEVMKLVDIACPDTRIIGIWGMGGIGRAIAHPEGTQPWLWSRLWGEEAMAVLRSEENEYIEALRLDKNGSSKFIERESFKRLPKLKFLHVSAVGFAGHLEESLCELRWLKWESCPHSFKATSVHLKKLLVFDLSGGNIHENWDGWGSIKME</sequence>
<proteinExistence type="predicted"/>
<dbReference type="InterPro" id="IPR000157">
    <property type="entry name" value="TIR_dom"/>
</dbReference>
<name>A0ABD3KYB6_EUCGL</name>
<organism evidence="2 3">
    <name type="scientific">Eucalyptus globulus</name>
    <name type="common">Tasmanian blue gum</name>
    <dbReference type="NCBI Taxonomy" id="34317"/>
    <lineage>
        <taxon>Eukaryota</taxon>
        <taxon>Viridiplantae</taxon>
        <taxon>Streptophyta</taxon>
        <taxon>Embryophyta</taxon>
        <taxon>Tracheophyta</taxon>
        <taxon>Spermatophyta</taxon>
        <taxon>Magnoliopsida</taxon>
        <taxon>eudicotyledons</taxon>
        <taxon>Gunneridae</taxon>
        <taxon>Pentapetalae</taxon>
        <taxon>rosids</taxon>
        <taxon>malvids</taxon>
        <taxon>Myrtales</taxon>
        <taxon>Myrtaceae</taxon>
        <taxon>Myrtoideae</taxon>
        <taxon>Eucalypteae</taxon>
        <taxon>Eucalyptus</taxon>
    </lineage>
</organism>
<protein>
    <recommendedName>
        <fullName evidence="1">TIR domain-containing protein</fullName>
    </recommendedName>
</protein>
<dbReference type="PANTHER" id="PTHR11017">
    <property type="entry name" value="LEUCINE-RICH REPEAT-CONTAINING PROTEIN"/>
    <property type="match status" value="1"/>
</dbReference>
<dbReference type="PANTHER" id="PTHR11017:SF570">
    <property type="entry name" value="DISEASE RESISTANCE PROTEIN (TIR-NBS CLASS)-RELATED"/>
    <property type="match status" value="1"/>
</dbReference>
<evidence type="ECO:0000313" key="3">
    <source>
        <dbReference type="Proteomes" id="UP001634007"/>
    </source>
</evidence>
<dbReference type="InterPro" id="IPR035897">
    <property type="entry name" value="Toll_tir_struct_dom_sf"/>
</dbReference>
<evidence type="ECO:0000259" key="1">
    <source>
        <dbReference type="Pfam" id="PF01582"/>
    </source>
</evidence>
<evidence type="ECO:0000313" key="2">
    <source>
        <dbReference type="EMBL" id="KAL3744358.1"/>
    </source>
</evidence>
<dbReference type="Proteomes" id="UP001634007">
    <property type="component" value="Unassembled WGS sequence"/>
</dbReference>
<dbReference type="AlphaFoldDB" id="A0ABD3KYB6"/>
<reference evidence="2 3" key="1">
    <citation type="submission" date="2024-11" db="EMBL/GenBank/DDBJ databases">
        <title>Chromosome-level genome assembly of Eucalyptus globulus Labill. provides insights into its genome evolution.</title>
        <authorList>
            <person name="Li X."/>
        </authorList>
    </citation>
    <scope>NUCLEOTIDE SEQUENCE [LARGE SCALE GENOMIC DNA]</scope>
    <source>
        <strain evidence="2">CL2024</strain>
        <tissue evidence="2">Fresh tender leaves</tissue>
    </source>
</reference>
<dbReference type="Gene3D" id="3.40.50.10140">
    <property type="entry name" value="Toll/interleukin-1 receptor homology (TIR) domain"/>
    <property type="match status" value="1"/>
</dbReference>